<dbReference type="EMBL" id="PZQS01000013">
    <property type="protein sequence ID" value="PVD20274.1"/>
    <property type="molecule type" value="Genomic_DNA"/>
</dbReference>
<dbReference type="PANTHER" id="PTHR46919">
    <property type="entry name" value="ZINC FINGER, C3HC4 TYPE (RING FINGER) FAMILY PROTEIN"/>
    <property type="match status" value="1"/>
</dbReference>
<dbReference type="PROSITE" id="PS50910">
    <property type="entry name" value="HEPN"/>
    <property type="match status" value="1"/>
</dbReference>
<dbReference type="InterPro" id="IPR007842">
    <property type="entry name" value="HEPN_dom"/>
</dbReference>
<name>A0A2T7NGG9_POMCA</name>
<sequence length="432" mass="48635">MDLRSGDILSRVKDIPFVMPSTWRQDEANKALTNITSAFCPERLVSFSESCRESHLYLVWSSSAILNPEADPYNSLDVTDQELIGSQLGIQEDAPASKVVQHVKNVCHALTGQGQEQALPASIENTSLIRKHVGFELYDPCEEVVDSEDTPPSYIYGVIVCKIGGDGIEETNLLSNMYLVNLGPQRGEIEISVTRLYKFIRQKGKNKSQDVVLYSGLINGTPESAEEPCLPHDLKDVLKEIRRLLVEASLLPESERKHVHKRLILKRGTRHRRDFDFHQEQFNSRNDYERGNSFSSTPNPQPGEGRRWFRQAEADLQSARAAKGTCLQGYNWVCFMCHQATEKALKAILYCRNANQAVFRLHEIVCLAQFVNDCDVNELAAKLEKLVGTHIRMRYPDALLSPSIPAEVYNDQQASEACDLTDGLLTKVKTLL</sequence>
<evidence type="ECO:0000313" key="3">
    <source>
        <dbReference type="EMBL" id="PVD20274.1"/>
    </source>
</evidence>
<dbReference type="Pfam" id="PF05168">
    <property type="entry name" value="HEPN"/>
    <property type="match status" value="1"/>
</dbReference>
<proteinExistence type="predicted"/>
<dbReference type="OrthoDB" id="6160218at2759"/>
<organism evidence="3 4">
    <name type="scientific">Pomacea canaliculata</name>
    <name type="common">Golden apple snail</name>
    <dbReference type="NCBI Taxonomy" id="400727"/>
    <lineage>
        <taxon>Eukaryota</taxon>
        <taxon>Metazoa</taxon>
        <taxon>Spiralia</taxon>
        <taxon>Lophotrochozoa</taxon>
        <taxon>Mollusca</taxon>
        <taxon>Gastropoda</taxon>
        <taxon>Caenogastropoda</taxon>
        <taxon>Architaenioglossa</taxon>
        <taxon>Ampullarioidea</taxon>
        <taxon>Ampullariidae</taxon>
        <taxon>Pomacea</taxon>
    </lineage>
</organism>
<feature type="region of interest" description="Disordered" evidence="1">
    <location>
        <begin position="286"/>
        <end position="305"/>
    </location>
</feature>
<evidence type="ECO:0000256" key="1">
    <source>
        <dbReference type="SAM" id="MobiDB-lite"/>
    </source>
</evidence>
<dbReference type="AlphaFoldDB" id="A0A2T7NGG9"/>
<accession>A0A2T7NGG9</accession>
<dbReference type="PANTHER" id="PTHR46919:SF2">
    <property type="entry name" value="SACSIN"/>
    <property type="match status" value="1"/>
</dbReference>
<reference evidence="3 4" key="1">
    <citation type="submission" date="2018-04" db="EMBL/GenBank/DDBJ databases">
        <title>The genome of golden apple snail Pomacea canaliculata provides insight into stress tolerance and invasive adaptation.</title>
        <authorList>
            <person name="Liu C."/>
            <person name="Liu B."/>
            <person name="Ren Y."/>
            <person name="Zhang Y."/>
            <person name="Wang H."/>
            <person name="Li S."/>
            <person name="Jiang F."/>
            <person name="Yin L."/>
            <person name="Zhang G."/>
            <person name="Qian W."/>
            <person name="Fan W."/>
        </authorList>
    </citation>
    <scope>NUCLEOTIDE SEQUENCE [LARGE SCALE GENOMIC DNA]</scope>
    <source>
        <strain evidence="3">SZHN2017</strain>
        <tissue evidence="3">Muscle</tissue>
    </source>
</reference>
<feature type="domain" description="HEPN" evidence="2">
    <location>
        <begin position="311"/>
        <end position="424"/>
    </location>
</feature>
<gene>
    <name evidence="3" type="ORF">C0Q70_20771</name>
</gene>
<dbReference type="Gene3D" id="1.20.120.330">
    <property type="entry name" value="Nucleotidyltransferases domain 2"/>
    <property type="match status" value="1"/>
</dbReference>
<dbReference type="Proteomes" id="UP000245119">
    <property type="component" value="Linkage Group LG13"/>
</dbReference>
<protein>
    <recommendedName>
        <fullName evidence="2">HEPN domain-containing protein</fullName>
    </recommendedName>
</protein>
<evidence type="ECO:0000259" key="2">
    <source>
        <dbReference type="PROSITE" id="PS50910"/>
    </source>
</evidence>
<keyword evidence="4" id="KW-1185">Reference proteome</keyword>
<dbReference type="SUPFAM" id="SSF81593">
    <property type="entry name" value="Nucleotidyltransferase substrate binding subunit/domain"/>
    <property type="match status" value="1"/>
</dbReference>
<dbReference type="SMART" id="SM00748">
    <property type="entry name" value="HEPN"/>
    <property type="match status" value="1"/>
</dbReference>
<comment type="caution">
    <text evidence="3">The sequence shown here is derived from an EMBL/GenBank/DDBJ whole genome shotgun (WGS) entry which is preliminary data.</text>
</comment>
<evidence type="ECO:0000313" key="4">
    <source>
        <dbReference type="Proteomes" id="UP000245119"/>
    </source>
</evidence>